<feature type="compositionally biased region" description="Low complexity" evidence="1">
    <location>
        <begin position="588"/>
        <end position="604"/>
    </location>
</feature>
<feature type="compositionally biased region" description="Polar residues" evidence="1">
    <location>
        <begin position="309"/>
        <end position="327"/>
    </location>
</feature>
<feature type="compositionally biased region" description="Pro residues" evidence="1">
    <location>
        <begin position="45"/>
        <end position="58"/>
    </location>
</feature>
<feature type="compositionally biased region" description="Pro residues" evidence="1">
    <location>
        <begin position="404"/>
        <end position="421"/>
    </location>
</feature>
<protein>
    <recommendedName>
        <fullName evidence="4">MIT domain-containing protein</fullName>
    </recommendedName>
</protein>
<feature type="compositionally biased region" description="Low complexity" evidence="1">
    <location>
        <begin position="373"/>
        <end position="384"/>
    </location>
</feature>
<feature type="compositionally biased region" description="Low complexity" evidence="1">
    <location>
        <begin position="267"/>
        <end position="302"/>
    </location>
</feature>
<keyword evidence="3" id="KW-1185">Reference proteome</keyword>
<dbReference type="STRING" id="98765.A0A2R6NGA0"/>
<feature type="compositionally biased region" description="Polar residues" evidence="1">
    <location>
        <begin position="605"/>
        <end position="625"/>
    </location>
</feature>
<feature type="region of interest" description="Disordered" evidence="1">
    <location>
        <begin position="435"/>
        <end position="544"/>
    </location>
</feature>
<dbReference type="OrthoDB" id="2245455at2759"/>
<evidence type="ECO:0000313" key="2">
    <source>
        <dbReference type="EMBL" id="PSR71339.1"/>
    </source>
</evidence>
<feature type="region of interest" description="Disordered" evidence="1">
    <location>
        <begin position="580"/>
        <end position="660"/>
    </location>
</feature>
<dbReference type="PANTHER" id="PTHR37327:SF1">
    <property type="entry name" value="MICROTUBULE INTERACTING AND TRANSPORT DOMAIN-CONTAINING PROTEIN"/>
    <property type="match status" value="1"/>
</dbReference>
<gene>
    <name evidence="2" type="ORF">PHLCEN_2v12853</name>
</gene>
<feature type="compositionally biased region" description="Basic and acidic residues" evidence="1">
    <location>
        <begin position="464"/>
        <end position="477"/>
    </location>
</feature>
<reference evidence="2 3" key="1">
    <citation type="submission" date="2018-02" db="EMBL/GenBank/DDBJ databases">
        <title>Genome sequence of the basidiomycete white-rot fungus Phlebia centrifuga.</title>
        <authorList>
            <person name="Granchi Z."/>
            <person name="Peng M."/>
            <person name="de Vries R.P."/>
            <person name="Hilden K."/>
            <person name="Makela M.R."/>
            <person name="Grigoriev I."/>
            <person name="Riley R."/>
        </authorList>
    </citation>
    <scope>NUCLEOTIDE SEQUENCE [LARGE SCALE GENOMIC DNA]</scope>
    <source>
        <strain evidence="2 3">FBCC195</strain>
    </source>
</reference>
<feature type="compositionally biased region" description="Low complexity" evidence="1">
    <location>
        <begin position="20"/>
        <end position="33"/>
    </location>
</feature>
<dbReference type="PANTHER" id="PTHR37327">
    <property type="entry name" value="CHROMOSOME 1, WHOLE GENOME SHOTGUN SEQUENCE"/>
    <property type="match status" value="1"/>
</dbReference>
<feature type="compositionally biased region" description="Basic and acidic residues" evidence="1">
    <location>
        <begin position="492"/>
        <end position="501"/>
    </location>
</feature>
<feature type="region of interest" description="Disordered" evidence="1">
    <location>
        <begin position="112"/>
        <end position="171"/>
    </location>
</feature>
<dbReference type="AlphaFoldDB" id="A0A2R6NGA0"/>
<comment type="caution">
    <text evidence="2">The sequence shown here is derived from an EMBL/GenBank/DDBJ whole genome shotgun (WGS) entry which is preliminary data.</text>
</comment>
<evidence type="ECO:0000313" key="3">
    <source>
        <dbReference type="Proteomes" id="UP000186601"/>
    </source>
</evidence>
<proteinExistence type="predicted"/>
<sequence length="963" mass="102876">MELGLETRPLSIIRAREWQSGTGSSSAATSSAFSRRRSTAANALPPGPPPSQPIPHLPPSQYEMYDGLPRSSDAMFDMVQNGSYSPPHPYMRPAASANLAAVAAFSQARHANSSPATASSSSSDNLSDSPPRSMLRTVPRSPGPTHEIIPDRLLLSPPEPKSAEPRPSSRRALTKALELAREAVKLDSTNDDPYGAVIAYGKSVALLSDVMERVMRGEDSTESHRRKNGRRRSVVAQEEEVRRLKSIHDTYADRMNILSLIYSIPQPTNSPPSTYTSSSFSTSTASTQPSSPVSTSPTSEQSYHLGPRSPSSLDGHSADGTRNSSDTARIEISDTSDDMLIGTAMFTIDTSTSSGGLTPRTPIAPSAHPYATAPPVVSPSAPSSGFSSRLSVATPPRRPRAPSTLPPLAPAPTTVLPPAPAPAIVKPATEAVNSNMLKPADDTGRQRGNSVSHRRGGSGSKLASLREEIERPDDHSDSLLVSVPARPRSRSSAREAQRDSHPLPPLPSPPSVESTPTARHPVAHTEAVSQSPNSPVMPPQRPRGASAFSARSEVVMPVYRDQVPLINPTTSMSTITRRRMGASAPPAMSGTPSSPTESTSSMASVPTTNRLTASSLPAGTATSLGMSPRSRAASQPAGWRPSLVTGNSYSSEPHSAALAGSMPRKVSFPSSRLNPHVPPQITINTALLSPPLSKFAIMPLVPPPPIPHGNIPTAPTSPLPPIAPPDPLRKPYHMMDLLRQTMTSKTGGYITRRLHVPQEVWSQGGAKLTNIPEKIRVVEVLSSALEELQSWSVEYFGAGNVSNGMVMGIGSIGKKEAEAWAMRLEEFSSVCDGVVGNFGKKLGVGEGFVTKKTSGVTSWGGRLTRQFDKLTNGKNLDSPAMYVHGLAKLFNQAQILDEHTRAISCQPIAPLYEAFPPDIRLALEVKLKRASEFFAKVVLTFVIRDMALLLDKYVKKCEKWLAE</sequence>
<dbReference type="Proteomes" id="UP000186601">
    <property type="component" value="Unassembled WGS sequence"/>
</dbReference>
<feature type="region of interest" description="Disordered" evidence="1">
    <location>
        <begin position="349"/>
        <end position="421"/>
    </location>
</feature>
<evidence type="ECO:0000256" key="1">
    <source>
        <dbReference type="SAM" id="MobiDB-lite"/>
    </source>
</evidence>
<accession>A0A2R6NGA0</accession>
<feature type="region of interest" description="Disordered" evidence="1">
    <location>
        <begin position="267"/>
        <end position="335"/>
    </location>
</feature>
<name>A0A2R6NGA0_9APHY</name>
<feature type="compositionally biased region" description="Polar residues" evidence="1">
    <location>
        <begin position="644"/>
        <end position="653"/>
    </location>
</feature>
<feature type="compositionally biased region" description="Low complexity" evidence="1">
    <location>
        <begin position="112"/>
        <end position="133"/>
    </location>
</feature>
<feature type="region of interest" description="Disordered" evidence="1">
    <location>
        <begin position="16"/>
        <end position="68"/>
    </location>
</feature>
<organism evidence="2 3">
    <name type="scientific">Hermanssonia centrifuga</name>
    <dbReference type="NCBI Taxonomy" id="98765"/>
    <lineage>
        <taxon>Eukaryota</taxon>
        <taxon>Fungi</taxon>
        <taxon>Dikarya</taxon>
        <taxon>Basidiomycota</taxon>
        <taxon>Agaricomycotina</taxon>
        <taxon>Agaricomycetes</taxon>
        <taxon>Polyporales</taxon>
        <taxon>Meruliaceae</taxon>
        <taxon>Hermanssonia</taxon>
    </lineage>
</organism>
<dbReference type="EMBL" id="MLYV02001289">
    <property type="protein sequence ID" value="PSR71339.1"/>
    <property type="molecule type" value="Genomic_DNA"/>
</dbReference>
<evidence type="ECO:0008006" key="4">
    <source>
        <dbReference type="Google" id="ProtNLM"/>
    </source>
</evidence>